<dbReference type="EC" id="2.3.2.27" evidence="2"/>
<feature type="compositionally biased region" description="Low complexity" evidence="9">
    <location>
        <begin position="151"/>
        <end position="162"/>
    </location>
</feature>
<feature type="compositionally biased region" description="Basic and acidic residues" evidence="9">
    <location>
        <begin position="511"/>
        <end position="526"/>
    </location>
</feature>
<comment type="catalytic activity">
    <reaction evidence="1">
        <text>S-ubiquitinyl-[E2 ubiquitin-conjugating enzyme]-L-cysteine + [acceptor protein]-L-lysine = [E2 ubiquitin-conjugating enzyme]-L-cysteine + N(6)-ubiquitinyl-[acceptor protein]-L-lysine.</text>
        <dbReference type="EC" id="2.3.2.27"/>
    </reaction>
</comment>
<feature type="domain" description="RING-type" evidence="10">
    <location>
        <begin position="985"/>
        <end position="1026"/>
    </location>
</feature>
<dbReference type="InterPro" id="IPR045191">
    <property type="entry name" value="MBR1/2-like"/>
</dbReference>
<dbReference type="CDD" id="cd16474">
    <property type="entry name" value="RING-H2_RNF111-like"/>
    <property type="match status" value="1"/>
</dbReference>
<feature type="region of interest" description="Disordered" evidence="9">
    <location>
        <begin position="217"/>
        <end position="343"/>
    </location>
</feature>
<evidence type="ECO:0000256" key="9">
    <source>
        <dbReference type="SAM" id="MobiDB-lite"/>
    </source>
</evidence>
<comment type="caution">
    <text evidence="11">The sequence shown here is derived from an EMBL/GenBank/DDBJ whole genome shotgun (WGS) entry which is preliminary data.</text>
</comment>
<dbReference type="PROSITE" id="PS50089">
    <property type="entry name" value="ZF_RING_2"/>
    <property type="match status" value="1"/>
</dbReference>
<feature type="region of interest" description="Disordered" evidence="9">
    <location>
        <begin position="488"/>
        <end position="623"/>
    </location>
</feature>
<dbReference type="Gene3D" id="3.30.40.10">
    <property type="entry name" value="Zinc/RING finger domain, C3HC4 (zinc finger)"/>
    <property type="match status" value="1"/>
</dbReference>
<feature type="compositionally biased region" description="Low complexity" evidence="9">
    <location>
        <begin position="547"/>
        <end position="561"/>
    </location>
</feature>
<dbReference type="GO" id="GO:0061630">
    <property type="term" value="F:ubiquitin protein ligase activity"/>
    <property type="evidence" value="ECO:0007669"/>
    <property type="project" value="UniProtKB-EC"/>
</dbReference>
<feature type="compositionally biased region" description="Low complexity" evidence="9">
    <location>
        <begin position="276"/>
        <end position="286"/>
    </location>
</feature>
<dbReference type="GO" id="GO:0008270">
    <property type="term" value="F:zinc ion binding"/>
    <property type="evidence" value="ECO:0007669"/>
    <property type="project" value="UniProtKB-KW"/>
</dbReference>
<dbReference type="Proteomes" id="UP001634394">
    <property type="component" value="Unassembled WGS sequence"/>
</dbReference>
<evidence type="ECO:0000256" key="1">
    <source>
        <dbReference type="ARBA" id="ARBA00000900"/>
    </source>
</evidence>
<feature type="region of interest" description="Disordered" evidence="9">
    <location>
        <begin position="795"/>
        <end position="860"/>
    </location>
</feature>
<evidence type="ECO:0000256" key="2">
    <source>
        <dbReference type="ARBA" id="ARBA00012483"/>
    </source>
</evidence>
<protein>
    <recommendedName>
        <fullName evidence="2">RING-type E3 ubiquitin transferase</fullName>
        <ecNumber evidence="2">2.3.2.27</ecNumber>
    </recommendedName>
</protein>
<dbReference type="EMBL" id="JBJQND010000002">
    <property type="protein sequence ID" value="KAL3885477.1"/>
    <property type="molecule type" value="Genomic_DNA"/>
</dbReference>
<dbReference type="SUPFAM" id="SSF57850">
    <property type="entry name" value="RING/U-box"/>
    <property type="match status" value="1"/>
</dbReference>
<dbReference type="InterPro" id="IPR011016">
    <property type="entry name" value="Znf_RING-CH"/>
</dbReference>
<gene>
    <name evidence="11" type="ORF">ACJMK2_025532</name>
</gene>
<keyword evidence="6" id="KW-0833">Ubl conjugation pathway</keyword>
<keyword evidence="7" id="KW-0862">Zinc</keyword>
<evidence type="ECO:0000256" key="7">
    <source>
        <dbReference type="ARBA" id="ARBA00022833"/>
    </source>
</evidence>
<feature type="region of interest" description="Disordered" evidence="9">
    <location>
        <begin position="635"/>
        <end position="655"/>
    </location>
</feature>
<evidence type="ECO:0000256" key="6">
    <source>
        <dbReference type="ARBA" id="ARBA00022786"/>
    </source>
</evidence>
<keyword evidence="4" id="KW-0479">Metal-binding</keyword>
<reference evidence="11 12" key="1">
    <citation type="submission" date="2024-11" db="EMBL/GenBank/DDBJ databases">
        <title>Chromosome-level genome assembly of the freshwater bivalve Anodonta woodiana.</title>
        <authorList>
            <person name="Chen X."/>
        </authorList>
    </citation>
    <scope>NUCLEOTIDE SEQUENCE [LARGE SCALE GENOMIC DNA]</scope>
    <source>
        <strain evidence="11">MN2024</strain>
        <tissue evidence="11">Gills</tissue>
    </source>
</reference>
<organism evidence="11 12">
    <name type="scientific">Sinanodonta woodiana</name>
    <name type="common">Chinese pond mussel</name>
    <name type="synonym">Anodonta woodiana</name>
    <dbReference type="NCBI Taxonomy" id="1069815"/>
    <lineage>
        <taxon>Eukaryota</taxon>
        <taxon>Metazoa</taxon>
        <taxon>Spiralia</taxon>
        <taxon>Lophotrochozoa</taxon>
        <taxon>Mollusca</taxon>
        <taxon>Bivalvia</taxon>
        <taxon>Autobranchia</taxon>
        <taxon>Heteroconchia</taxon>
        <taxon>Palaeoheterodonta</taxon>
        <taxon>Unionida</taxon>
        <taxon>Unionoidea</taxon>
        <taxon>Unionidae</taxon>
        <taxon>Unioninae</taxon>
        <taxon>Sinanodonta</taxon>
    </lineage>
</organism>
<feature type="region of interest" description="Disordered" evidence="9">
    <location>
        <begin position="103"/>
        <end position="134"/>
    </location>
</feature>
<proteinExistence type="predicted"/>
<accession>A0ABD3XHA7</accession>
<feature type="compositionally biased region" description="Basic and acidic residues" evidence="9">
    <location>
        <begin position="106"/>
        <end position="128"/>
    </location>
</feature>
<feature type="compositionally biased region" description="Basic residues" evidence="9">
    <location>
        <begin position="592"/>
        <end position="603"/>
    </location>
</feature>
<evidence type="ECO:0000256" key="3">
    <source>
        <dbReference type="ARBA" id="ARBA00022679"/>
    </source>
</evidence>
<evidence type="ECO:0000256" key="4">
    <source>
        <dbReference type="ARBA" id="ARBA00022723"/>
    </source>
</evidence>
<feature type="compositionally biased region" description="Polar residues" evidence="9">
    <location>
        <begin position="297"/>
        <end position="322"/>
    </location>
</feature>
<dbReference type="PANTHER" id="PTHR22937">
    <property type="entry name" value="E3 UBIQUITIN-PROTEIN LIGASE RNF165"/>
    <property type="match status" value="1"/>
</dbReference>
<dbReference type="AlphaFoldDB" id="A0ABD3XHA7"/>
<dbReference type="SMART" id="SM00184">
    <property type="entry name" value="RING"/>
    <property type="match status" value="1"/>
</dbReference>
<feature type="compositionally biased region" description="Basic and acidic residues" evidence="9">
    <location>
        <begin position="323"/>
        <end position="333"/>
    </location>
</feature>
<feature type="compositionally biased region" description="Low complexity" evidence="9">
    <location>
        <begin position="579"/>
        <end position="591"/>
    </location>
</feature>
<feature type="compositionally biased region" description="Polar residues" evidence="9">
    <location>
        <begin position="797"/>
        <end position="852"/>
    </location>
</feature>
<feature type="region of interest" description="Disordered" evidence="9">
    <location>
        <begin position="151"/>
        <end position="170"/>
    </location>
</feature>
<keyword evidence="5 8" id="KW-0863">Zinc-finger</keyword>
<keyword evidence="3" id="KW-0808">Transferase</keyword>
<keyword evidence="12" id="KW-1185">Reference proteome</keyword>
<feature type="compositionally biased region" description="Polar residues" evidence="9">
    <location>
        <begin position="217"/>
        <end position="228"/>
    </location>
</feature>
<name>A0ABD3XHA7_SINWO</name>
<dbReference type="SMART" id="SM00744">
    <property type="entry name" value="RINGv"/>
    <property type="match status" value="1"/>
</dbReference>
<dbReference type="PANTHER" id="PTHR22937:SF65">
    <property type="entry name" value="E3 UBIQUITIN-PROTEIN LIGASE ARK2C"/>
    <property type="match status" value="1"/>
</dbReference>
<dbReference type="Pfam" id="PF13639">
    <property type="entry name" value="zf-RING_2"/>
    <property type="match status" value="1"/>
</dbReference>
<evidence type="ECO:0000256" key="5">
    <source>
        <dbReference type="ARBA" id="ARBA00022771"/>
    </source>
</evidence>
<evidence type="ECO:0000256" key="8">
    <source>
        <dbReference type="PROSITE-ProRule" id="PRU00175"/>
    </source>
</evidence>
<evidence type="ECO:0000313" key="11">
    <source>
        <dbReference type="EMBL" id="KAL3885477.1"/>
    </source>
</evidence>
<feature type="compositionally biased region" description="Basic residues" evidence="9">
    <location>
        <begin position="639"/>
        <end position="649"/>
    </location>
</feature>
<evidence type="ECO:0000259" key="10">
    <source>
        <dbReference type="PROSITE" id="PS50089"/>
    </source>
</evidence>
<evidence type="ECO:0000313" key="12">
    <source>
        <dbReference type="Proteomes" id="UP001634394"/>
    </source>
</evidence>
<sequence length="1042" mass="114820">MEPSVMAVNEDGSSNWQETLPIRETKAENECSGDLVVNGETNSFSAVVAGEPGNQSAANPAVLEAHAEAVVEQTLGINNLNEQMWSAPEEDVDVVSLDTMAPSTLSDHRQSCEDSTSEKSTSEHHFSNHDNMTGPLADQFRSYMTHLSDLSTESAESSGESSVIDMCSTSDDSDGDEFNFHCSQTDTLEGVTDFGQNIVQIQDFGHGSYRHVRNAWGSNSHDSSPNTSEDMDPYSLFNLPKPSKSKTEVSTRVNRHYSGGMKGEKCKKCNGSCKHTSSSSLSSETSQAQPRNLRISPVQTASAFSNIENNPNSKPKSAQSNEASKRAIERMETNVDSGSETESDVDVMTIQSFECPQNSNDVIGAGNGASHIITRPKSIKLETATKLNLSNSMPRNSLNYGRSRIYNSPRFDFPTSENRLLLMESDVTIQDSPVRGLQCNQFCSDNTEGRDSEFGDHCSHLADGSIDLTNYSDRDDPTGFLRYHGQGEEARASPVLPDVSINSTSDDSDVEVVHIERSRPRRRQDSCRATVVVDLTESDEDNNIQKSSTSVSSTTPDSSSSDQITNVVLTECERERESQSAPTSPCSSSGHHMPHHHHHHHLHPPPAHLHGLMNGSRPQPAHTCRIPSRGPLVDSSSCGRHKNAPHHQHVTSGSCMERSGARCSPLHEPGHCHLHMPAPHAHVHAPTHASHRLGAHGNCTVSCGHVPHSHMHQLPAHHPPRAHIHHHHYHPAPFHLPPTIPFPGMQAPQLLPQQQVADPQRGFLDNPTVFIPHHRYGPLPTAHSIMPVPPPAMFDSRSGSTPHLNGTTSNHNVPNAHGNNGQQQNSCAEEPLSSCQMVNGNHGMQQPPLSGTPQPPQHQHLHHHLHHYHHPPTRLHPLPVPGMHYGLPVMRPFTDMPPMPDFPAYPPFPAFPSIPRNLQMRLQLGRMMFNAHRPPSYEELLSLEERLGNVNHGASQATIEQNTLPYKYQKMKRCSESDDDCLEKCTICLSEFEDGEDVRRLPCMHLFHIECVDQWLTTNKKCPICRVDIEAGAKDRTGIDGL</sequence>
<dbReference type="InterPro" id="IPR013083">
    <property type="entry name" value="Znf_RING/FYVE/PHD"/>
</dbReference>
<dbReference type="InterPro" id="IPR001841">
    <property type="entry name" value="Znf_RING"/>
</dbReference>